<accession>A0ABS6SD80</accession>
<evidence type="ECO:0000256" key="3">
    <source>
        <dbReference type="SAM" id="SignalP"/>
    </source>
</evidence>
<dbReference type="Proteomes" id="UP000722336">
    <property type="component" value="Unassembled WGS sequence"/>
</dbReference>
<feature type="signal peptide" evidence="3">
    <location>
        <begin position="1"/>
        <end position="24"/>
    </location>
</feature>
<keyword evidence="5" id="KW-1185">Reference proteome</keyword>
<evidence type="ECO:0000313" key="5">
    <source>
        <dbReference type="Proteomes" id="UP000722336"/>
    </source>
</evidence>
<sequence length="257" mass="27963">MQIRPHIKAFPVLALLGACATTPAAYQEGDSAEGFNRAIYSFNDAVDKAVIKPVAKGYRAVVPKPARTGITNALDNVDEPLSFMNALLQGKIKRAFRAVDRFAINSTYGVLGFADRAAELGLERQEEDFGQTLAVWGVPSGPYIMLPLLGPSSLRDAAGFGLDSVTDPWGRFQERTLNLSGTERLGVTGGEVIELRARLVETADPLIENAFDPYATIKSAYIQSRTAEIFDGNPPVAKDGFEEMEDFEPVEDFAKDE</sequence>
<reference evidence="4 5" key="1">
    <citation type="submission" date="2021-04" db="EMBL/GenBank/DDBJ databases">
        <authorList>
            <person name="Pira H."/>
            <person name="Risdian C."/>
            <person name="Wink J."/>
        </authorList>
    </citation>
    <scope>NUCLEOTIDE SEQUENCE [LARGE SCALE GENOMIC DNA]</scope>
    <source>
        <strain evidence="4 5">WHA3</strain>
    </source>
</reference>
<organism evidence="4 5">
    <name type="scientific">Pacificimonas pallii</name>
    <dbReference type="NCBI Taxonomy" id="2827236"/>
    <lineage>
        <taxon>Bacteria</taxon>
        <taxon>Pseudomonadati</taxon>
        <taxon>Pseudomonadota</taxon>
        <taxon>Alphaproteobacteria</taxon>
        <taxon>Sphingomonadales</taxon>
        <taxon>Sphingosinicellaceae</taxon>
        <taxon>Pacificimonas</taxon>
    </lineage>
</organism>
<keyword evidence="2 3" id="KW-0732">Signal</keyword>
<evidence type="ECO:0000313" key="4">
    <source>
        <dbReference type="EMBL" id="MBV7256372.1"/>
    </source>
</evidence>
<feature type="chain" id="PRO_5045757690" evidence="3">
    <location>
        <begin position="25"/>
        <end position="257"/>
    </location>
</feature>
<proteinExistence type="inferred from homology"/>
<comment type="similarity">
    <text evidence="1">Belongs to the MlaA family.</text>
</comment>
<protein>
    <submittedName>
        <fullName evidence="4">VacJ family lipoprotein</fullName>
    </submittedName>
</protein>
<comment type="caution">
    <text evidence="4">The sequence shown here is derived from an EMBL/GenBank/DDBJ whole genome shotgun (WGS) entry which is preliminary data.</text>
</comment>
<keyword evidence="4" id="KW-0449">Lipoprotein</keyword>
<dbReference type="PROSITE" id="PS51257">
    <property type="entry name" value="PROKAR_LIPOPROTEIN"/>
    <property type="match status" value="1"/>
</dbReference>
<dbReference type="RefSeq" id="WP_218444997.1">
    <property type="nucleotide sequence ID" value="NZ_JAGSPA010000002.1"/>
</dbReference>
<dbReference type="InterPro" id="IPR007428">
    <property type="entry name" value="MlaA"/>
</dbReference>
<dbReference type="EMBL" id="JAGSPA010000002">
    <property type="protein sequence ID" value="MBV7256372.1"/>
    <property type="molecule type" value="Genomic_DNA"/>
</dbReference>
<name>A0ABS6SD80_9SPHN</name>
<gene>
    <name evidence="4" type="ORF">KCG44_06180</name>
</gene>
<evidence type="ECO:0000256" key="1">
    <source>
        <dbReference type="ARBA" id="ARBA00010634"/>
    </source>
</evidence>
<dbReference type="Pfam" id="PF04333">
    <property type="entry name" value="MlaA"/>
    <property type="match status" value="1"/>
</dbReference>
<evidence type="ECO:0000256" key="2">
    <source>
        <dbReference type="ARBA" id="ARBA00022729"/>
    </source>
</evidence>
<dbReference type="PANTHER" id="PTHR30035:SF3">
    <property type="entry name" value="INTERMEMBRANE PHOSPHOLIPID TRANSPORT SYSTEM LIPOPROTEIN MLAA"/>
    <property type="match status" value="1"/>
</dbReference>
<dbReference type="PANTHER" id="PTHR30035">
    <property type="entry name" value="LIPOPROTEIN VACJ-RELATED"/>
    <property type="match status" value="1"/>
</dbReference>